<name>A0A1Y1T472_9FLAO</name>
<reference evidence="15 16" key="1">
    <citation type="submission" date="2013-04" db="EMBL/GenBank/DDBJ databases">
        <title>Zunongwangia sp. 22II14-10F7 Genome Sequencing.</title>
        <authorList>
            <person name="Lai Q."/>
            <person name="Shao Z."/>
        </authorList>
    </citation>
    <scope>NUCLEOTIDE SEQUENCE [LARGE SCALE GENOMIC DNA]</scope>
    <source>
        <strain evidence="15 16">22II14-10F7</strain>
    </source>
</reference>
<evidence type="ECO:0000256" key="9">
    <source>
        <dbReference type="ARBA" id="ARBA00022777"/>
    </source>
</evidence>
<gene>
    <name evidence="13" type="primary">lpxK</name>
    <name evidence="15" type="ORF">IIF7_09355</name>
</gene>
<comment type="function">
    <text evidence="1 13">Transfers the gamma-phosphate of ATP to the 4'-position of a tetraacyldisaccharide 1-phosphate intermediate (termed DS-1-P) to form tetraacyldisaccharide 1,4'-bis-phosphate (lipid IVA).</text>
</comment>
<evidence type="ECO:0000256" key="7">
    <source>
        <dbReference type="ARBA" id="ARBA00022679"/>
    </source>
</evidence>
<keyword evidence="14" id="KW-0472">Membrane</keyword>
<evidence type="ECO:0000256" key="3">
    <source>
        <dbReference type="ARBA" id="ARBA00012071"/>
    </source>
</evidence>
<dbReference type="InterPro" id="IPR027417">
    <property type="entry name" value="P-loop_NTPase"/>
</dbReference>
<comment type="catalytic activity">
    <reaction evidence="13">
        <text>a lipid A disaccharide + ATP = a lipid IVA + ADP + H(+)</text>
        <dbReference type="Rhea" id="RHEA:67840"/>
        <dbReference type="ChEBI" id="CHEBI:15378"/>
        <dbReference type="ChEBI" id="CHEBI:30616"/>
        <dbReference type="ChEBI" id="CHEBI:176343"/>
        <dbReference type="ChEBI" id="CHEBI:176425"/>
        <dbReference type="ChEBI" id="CHEBI:456216"/>
        <dbReference type="EC" id="2.7.1.130"/>
    </reaction>
</comment>
<comment type="similarity">
    <text evidence="13">Belongs to the LpxK family.</text>
</comment>
<evidence type="ECO:0000256" key="1">
    <source>
        <dbReference type="ARBA" id="ARBA00002274"/>
    </source>
</evidence>
<evidence type="ECO:0000256" key="5">
    <source>
        <dbReference type="ARBA" id="ARBA00022516"/>
    </source>
</evidence>
<evidence type="ECO:0000256" key="11">
    <source>
        <dbReference type="ARBA" id="ARBA00023098"/>
    </source>
</evidence>
<keyword evidence="16" id="KW-1185">Reference proteome</keyword>
<dbReference type="GO" id="GO:0005524">
    <property type="term" value="F:ATP binding"/>
    <property type="evidence" value="ECO:0007669"/>
    <property type="project" value="UniProtKB-UniRule"/>
</dbReference>
<keyword evidence="5 13" id="KW-0444">Lipid biosynthesis</keyword>
<keyword evidence="11 13" id="KW-0443">Lipid metabolism</keyword>
<organism evidence="15 16">
    <name type="scientific">Zunongwangia atlantica 22II14-10F7</name>
    <dbReference type="NCBI Taxonomy" id="1185767"/>
    <lineage>
        <taxon>Bacteria</taxon>
        <taxon>Pseudomonadati</taxon>
        <taxon>Bacteroidota</taxon>
        <taxon>Flavobacteriia</taxon>
        <taxon>Flavobacteriales</taxon>
        <taxon>Flavobacteriaceae</taxon>
        <taxon>Zunongwangia</taxon>
    </lineage>
</organism>
<proteinExistence type="inferred from homology"/>
<dbReference type="PANTHER" id="PTHR42724:SF1">
    <property type="entry name" value="TETRAACYLDISACCHARIDE 4'-KINASE, MITOCHONDRIAL-RELATED"/>
    <property type="match status" value="1"/>
</dbReference>
<comment type="caution">
    <text evidence="15">The sequence shown here is derived from an EMBL/GenBank/DDBJ whole genome shotgun (WGS) entry which is preliminary data.</text>
</comment>
<keyword evidence="6 13" id="KW-0441">Lipid A biosynthesis</keyword>
<keyword evidence="7 13" id="KW-0808">Transferase</keyword>
<keyword evidence="10 13" id="KW-0067">ATP-binding</keyword>
<dbReference type="InterPro" id="IPR003758">
    <property type="entry name" value="LpxK"/>
</dbReference>
<dbReference type="Proteomes" id="UP000192746">
    <property type="component" value="Unassembled WGS sequence"/>
</dbReference>
<comment type="pathway">
    <text evidence="2 13">Glycolipid biosynthesis; lipid IV(A) biosynthesis; lipid IV(A) from (3R)-3-hydroxytetradecanoyl-[acyl-carrier-protein] and UDP-N-acetyl-alpha-D-glucosamine: step 6/6.</text>
</comment>
<dbReference type="Pfam" id="PF02606">
    <property type="entry name" value="LpxK"/>
    <property type="match status" value="1"/>
</dbReference>
<evidence type="ECO:0000256" key="6">
    <source>
        <dbReference type="ARBA" id="ARBA00022556"/>
    </source>
</evidence>
<sequence>MVIDRFSGFKHLFLIEKPIKIDFKDKYYSLPYMNLLRKFLFPFAFLYGIIVWFRNKFFDAGILKSTSYDFPVVCVGNLSAGGTGKSPMIEYLLRKLSYENIAVLSRGYKRSTEGFLLLKGTEEAIETGDEPLQFKTKFPKAMIAVDADRRNGIAELRKQNAEIVLLDDAFQHRKVKAGFNILLTAYGDLYSNDFLLPTGNLRETYSGADRAQVIIVTKCPANITLKEREHIRFKLQIKQYQDLYFSTIKYADVISNGKEEFSLTQLGNNYTVVTGIAKPEPFIQYLKAENVDFEHQNFPDHHNFTAAEIDVLNTKPCILTTEKDFMRLKDKISVPLYYLPIETAFVENEAHFLDRLNSFITEFKK</sequence>
<evidence type="ECO:0000256" key="12">
    <source>
        <dbReference type="ARBA" id="ARBA00029757"/>
    </source>
</evidence>
<dbReference type="UniPathway" id="UPA00359">
    <property type="reaction ID" value="UER00482"/>
</dbReference>
<keyword evidence="9 13" id="KW-0418">Kinase</keyword>
<dbReference type="HAMAP" id="MF_00409">
    <property type="entry name" value="LpxK"/>
    <property type="match status" value="1"/>
</dbReference>
<dbReference type="NCBIfam" id="TIGR00682">
    <property type="entry name" value="lpxK"/>
    <property type="match status" value="1"/>
</dbReference>
<dbReference type="AlphaFoldDB" id="A0A1Y1T472"/>
<dbReference type="GO" id="GO:0005886">
    <property type="term" value="C:plasma membrane"/>
    <property type="evidence" value="ECO:0007669"/>
    <property type="project" value="TreeGrafter"/>
</dbReference>
<dbReference type="GO" id="GO:0009245">
    <property type="term" value="P:lipid A biosynthetic process"/>
    <property type="evidence" value="ECO:0007669"/>
    <property type="project" value="UniProtKB-UniRule"/>
</dbReference>
<evidence type="ECO:0000313" key="16">
    <source>
        <dbReference type="Proteomes" id="UP000192746"/>
    </source>
</evidence>
<evidence type="ECO:0000256" key="14">
    <source>
        <dbReference type="SAM" id="Phobius"/>
    </source>
</evidence>
<comment type="caution">
    <text evidence="13">Lacks conserved residue(s) required for the propagation of feature annotation.</text>
</comment>
<dbReference type="EMBL" id="ARYN01000007">
    <property type="protein sequence ID" value="ORL45848.1"/>
    <property type="molecule type" value="Genomic_DNA"/>
</dbReference>
<dbReference type="SUPFAM" id="SSF52540">
    <property type="entry name" value="P-loop containing nucleoside triphosphate hydrolases"/>
    <property type="match status" value="1"/>
</dbReference>
<keyword evidence="14" id="KW-0812">Transmembrane</keyword>
<dbReference type="GO" id="GO:0009029">
    <property type="term" value="F:lipid-A 4'-kinase activity"/>
    <property type="evidence" value="ECO:0007669"/>
    <property type="project" value="UniProtKB-UniRule"/>
</dbReference>
<keyword evidence="8 13" id="KW-0547">Nucleotide-binding</keyword>
<feature type="transmembrane region" description="Helical" evidence="14">
    <location>
        <begin position="35"/>
        <end position="53"/>
    </location>
</feature>
<dbReference type="PANTHER" id="PTHR42724">
    <property type="entry name" value="TETRAACYLDISACCHARIDE 4'-KINASE"/>
    <property type="match status" value="1"/>
</dbReference>
<evidence type="ECO:0000256" key="8">
    <source>
        <dbReference type="ARBA" id="ARBA00022741"/>
    </source>
</evidence>
<evidence type="ECO:0000256" key="10">
    <source>
        <dbReference type="ARBA" id="ARBA00022840"/>
    </source>
</evidence>
<evidence type="ECO:0000256" key="2">
    <source>
        <dbReference type="ARBA" id="ARBA00004870"/>
    </source>
</evidence>
<keyword evidence="14" id="KW-1133">Transmembrane helix</keyword>
<accession>A0A1Y1T472</accession>
<dbReference type="STRING" id="1185767.IIF7_09355"/>
<evidence type="ECO:0000256" key="13">
    <source>
        <dbReference type="HAMAP-Rule" id="MF_00409"/>
    </source>
</evidence>
<protein>
    <recommendedName>
        <fullName evidence="4 13">Tetraacyldisaccharide 4'-kinase</fullName>
        <ecNumber evidence="3 13">2.7.1.130</ecNumber>
    </recommendedName>
    <alternativeName>
        <fullName evidence="12 13">Lipid A 4'-kinase</fullName>
    </alternativeName>
</protein>
<evidence type="ECO:0000256" key="4">
    <source>
        <dbReference type="ARBA" id="ARBA00016436"/>
    </source>
</evidence>
<dbReference type="EC" id="2.7.1.130" evidence="3 13"/>
<evidence type="ECO:0000313" key="15">
    <source>
        <dbReference type="EMBL" id="ORL45848.1"/>
    </source>
</evidence>